<evidence type="ECO:0000313" key="5">
    <source>
        <dbReference type="EMBL" id="SDM09409.1"/>
    </source>
</evidence>
<evidence type="ECO:0000256" key="2">
    <source>
        <dbReference type="PIRSR" id="PIRSR605511-1"/>
    </source>
</evidence>
<dbReference type="GO" id="GO:0019853">
    <property type="term" value="P:L-ascorbic acid biosynthetic process"/>
    <property type="evidence" value="ECO:0007669"/>
    <property type="project" value="TreeGrafter"/>
</dbReference>
<proteinExistence type="inferred from homology"/>
<feature type="binding site" evidence="3">
    <location>
        <position position="98"/>
    </location>
    <ligand>
        <name>substrate</name>
    </ligand>
</feature>
<comment type="cofactor">
    <cofactor evidence="3">
        <name>Zn(2+)</name>
        <dbReference type="ChEBI" id="CHEBI:29105"/>
    </cofactor>
    <text evidence="3">Binds 1 divalent metal cation per subunit.</text>
</comment>
<feature type="binding site" evidence="3">
    <location>
        <position position="100"/>
    </location>
    <ligand>
        <name>substrate</name>
    </ligand>
</feature>
<dbReference type="Gene3D" id="2.120.10.30">
    <property type="entry name" value="TolB, C-terminal domain"/>
    <property type="match status" value="1"/>
</dbReference>
<comment type="similarity">
    <text evidence="1">Belongs to the SMP-30/CGR1 family.</text>
</comment>
<reference evidence="6" key="1">
    <citation type="submission" date="2016-10" db="EMBL/GenBank/DDBJ databases">
        <authorList>
            <person name="Varghese N."/>
            <person name="Submissions S."/>
        </authorList>
    </citation>
    <scope>NUCLEOTIDE SEQUENCE [LARGE SCALE GENOMIC DNA]</scope>
    <source>
        <strain evidence="6">DSM 24536</strain>
    </source>
</reference>
<evidence type="ECO:0000256" key="1">
    <source>
        <dbReference type="ARBA" id="ARBA00008853"/>
    </source>
</evidence>
<dbReference type="Proteomes" id="UP000199226">
    <property type="component" value="Unassembled WGS sequence"/>
</dbReference>
<name>A0A1G9QEH3_9SPHI</name>
<dbReference type="GO" id="GO:0005509">
    <property type="term" value="F:calcium ion binding"/>
    <property type="evidence" value="ECO:0007669"/>
    <property type="project" value="TreeGrafter"/>
</dbReference>
<dbReference type="OrthoDB" id="2633250at2"/>
<dbReference type="EMBL" id="FNHH01000006">
    <property type="protein sequence ID" value="SDM09409.1"/>
    <property type="molecule type" value="Genomic_DNA"/>
</dbReference>
<dbReference type="STRING" id="990371.SAMN05421813_1061"/>
<dbReference type="Pfam" id="PF08450">
    <property type="entry name" value="SGL"/>
    <property type="match status" value="1"/>
</dbReference>
<feature type="binding site" evidence="3">
    <location>
        <position position="196"/>
    </location>
    <ligand>
        <name>a divalent metal cation</name>
        <dbReference type="ChEBI" id="CHEBI:60240"/>
    </ligand>
</feature>
<feature type="domain" description="SMP-30/Gluconolactonase/LRE-like region" evidence="4">
    <location>
        <begin position="13"/>
        <end position="256"/>
    </location>
</feature>
<dbReference type="PANTHER" id="PTHR10907">
    <property type="entry name" value="REGUCALCIN"/>
    <property type="match status" value="1"/>
</dbReference>
<accession>A0A1G9QEH3</accession>
<dbReference type="GO" id="GO:0004341">
    <property type="term" value="F:gluconolactonase activity"/>
    <property type="evidence" value="ECO:0007669"/>
    <property type="project" value="TreeGrafter"/>
</dbReference>
<feature type="binding site" evidence="3">
    <location>
        <position position="15"/>
    </location>
    <ligand>
        <name>a divalent metal cation</name>
        <dbReference type="ChEBI" id="CHEBI:60240"/>
    </ligand>
</feature>
<feature type="binding site" evidence="3">
    <location>
        <position position="146"/>
    </location>
    <ligand>
        <name>a divalent metal cation</name>
        <dbReference type="ChEBI" id="CHEBI:60240"/>
    </ligand>
</feature>
<evidence type="ECO:0000313" key="6">
    <source>
        <dbReference type="Proteomes" id="UP000199226"/>
    </source>
</evidence>
<gene>
    <name evidence="5" type="ORF">SAMN05421813_1061</name>
</gene>
<dbReference type="InterPro" id="IPR011042">
    <property type="entry name" value="6-blade_b-propeller_TolB-like"/>
</dbReference>
<evidence type="ECO:0000256" key="3">
    <source>
        <dbReference type="PIRSR" id="PIRSR605511-2"/>
    </source>
</evidence>
<keyword evidence="3" id="KW-0862">Zinc</keyword>
<protein>
    <submittedName>
        <fullName evidence="5">Sugar lactone lactonase YvrE</fullName>
    </submittedName>
</protein>
<dbReference type="AlphaFoldDB" id="A0A1G9QEH3"/>
<dbReference type="PANTHER" id="PTHR10907:SF47">
    <property type="entry name" value="REGUCALCIN"/>
    <property type="match status" value="1"/>
</dbReference>
<organism evidence="5 6">
    <name type="scientific">Daejeonella rubra</name>
    <dbReference type="NCBI Taxonomy" id="990371"/>
    <lineage>
        <taxon>Bacteria</taxon>
        <taxon>Pseudomonadati</taxon>
        <taxon>Bacteroidota</taxon>
        <taxon>Sphingobacteriia</taxon>
        <taxon>Sphingobacteriales</taxon>
        <taxon>Sphingobacteriaceae</taxon>
        <taxon>Daejeonella</taxon>
    </lineage>
</organism>
<dbReference type="SUPFAM" id="SSF63829">
    <property type="entry name" value="Calcium-dependent phosphotriesterase"/>
    <property type="match status" value="1"/>
</dbReference>
<evidence type="ECO:0000259" key="4">
    <source>
        <dbReference type="Pfam" id="PF08450"/>
    </source>
</evidence>
<feature type="binding site" evidence="3">
    <location>
        <position position="118"/>
    </location>
    <ligand>
        <name>substrate</name>
    </ligand>
</feature>
<keyword evidence="6" id="KW-1185">Reference proteome</keyword>
<keyword evidence="3" id="KW-0479">Metal-binding</keyword>
<dbReference type="InterPro" id="IPR005511">
    <property type="entry name" value="SMP-30"/>
</dbReference>
<dbReference type="InterPro" id="IPR013658">
    <property type="entry name" value="SGL"/>
</dbReference>
<feature type="active site" description="Proton donor/acceptor" evidence="2">
    <location>
        <position position="196"/>
    </location>
</feature>
<dbReference type="PRINTS" id="PR01790">
    <property type="entry name" value="SMP30FAMILY"/>
</dbReference>
<sequence length="290" mass="33050">MKASVLYPSQCILGEGPIWHAERKCCFWVDIERGILYEYNWVSKVTKTWRFDYKVTMVTQGTNNNLILGLNGGIARFDLKSERLEWLLDIETELKENRCNDGACDSQGRLWIGTMHMDFKQGAGSLYCIDKNLNILKKIDKVTISNGIVWSLDNKRLYYIDSPTQGVQSFIFKEETGEIFFEKNAIRIPVEMGTPDGMTIDQEGMLWIAHWGGYGIYKWNPHDGSLLDKIEIPAPYVTSCTFAGENLDHLVITTARGDLNEEDLARYPDSGNVFWARADVFGTESNTCII</sequence>
<dbReference type="RefSeq" id="WP_090701698.1">
    <property type="nucleotide sequence ID" value="NZ_FNHH01000006.1"/>
</dbReference>